<dbReference type="Proteomes" id="UP001164746">
    <property type="component" value="Chromosome 6"/>
</dbReference>
<keyword evidence="2" id="KW-1185">Reference proteome</keyword>
<dbReference type="PANTHER" id="PTHR10044">
    <property type="entry name" value="INHIBITOR OF APOPTOSIS"/>
    <property type="match status" value="1"/>
</dbReference>
<dbReference type="EMBL" id="CP111017">
    <property type="protein sequence ID" value="WAR09100.1"/>
    <property type="molecule type" value="Genomic_DNA"/>
</dbReference>
<dbReference type="InterPro" id="IPR050784">
    <property type="entry name" value="IAP"/>
</dbReference>
<dbReference type="PANTHER" id="PTHR10044:SF139">
    <property type="entry name" value="DEATH-ASSOCIATED INHIBITOR OF APOPTOSIS 2"/>
    <property type="match status" value="1"/>
</dbReference>
<reference evidence="1" key="1">
    <citation type="submission" date="2022-11" db="EMBL/GenBank/DDBJ databases">
        <title>Centuries of genome instability and evolution in soft-shell clam transmissible cancer (bioRxiv).</title>
        <authorList>
            <person name="Hart S.F.M."/>
            <person name="Yonemitsu M.A."/>
            <person name="Giersch R.M."/>
            <person name="Beal B.F."/>
            <person name="Arriagada G."/>
            <person name="Davis B.W."/>
            <person name="Ostrander E.A."/>
            <person name="Goff S.P."/>
            <person name="Metzger M.J."/>
        </authorList>
    </citation>
    <scope>NUCLEOTIDE SEQUENCE</scope>
    <source>
        <strain evidence="1">MELC-2E11</strain>
        <tissue evidence="1">Siphon/mantle</tissue>
    </source>
</reference>
<feature type="non-terminal residue" evidence="1">
    <location>
        <position position="1"/>
    </location>
</feature>
<proteinExistence type="predicted"/>
<evidence type="ECO:0000313" key="2">
    <source>
        <dbReference type="Proteomes" id="UP001164746"/>
    </source>
</evidence>
<dbReference type="PROSITE" id="PS50143">
    <property type="entry name" value="BIR_REPEAT_2"/>
    <property type="match status" value="1"/>
</dbReference>
<dbReference type="SUPFAM" id="SSF57924">
    <property type="entry name" value="Inhibitor of apoptosis (IAP) repeat"/>
    <property type="match status" value="1"/>
</dbReference>
<dbReference type="SMART" id="SM00238">
    <property type="entry name" value="BIR"/>
    <property type="match status" value="1"/>
</dbReference>
<dbReference type="Pfam" id="PF00653">
    <property type="entry name" value="BIR"/>
    <property type="match status" value="1"/>
</dbReference>
<dbReference type="Gene3D" id="1.10.1170.10">
    <property type="entry name" value="Inhibitor Of Apoptosis Protein (2mihbC-IAP-1), Chain A"/>
    <property type="match status" value="1"/>
</dbReference>
<protein>
    <submittedName>
        <fullName evidence="1">BIR7B-like protein</fullName>
    </submittedName>
</protein>
<name>A0ABY7EIZ8_MYAAR</name>
<accession>A0ABY7EIZ8</accession>
<dbReference type="CDD" id="cd00022">
    <property type="entry name" value="BIR"/>
    <property type="match status" value="1"/>
</dbReference>
<evidence type="ECO:0000313" key="1">
    <source>
        <dbReference type="EMBL" id="WAR09100.1"/>
    </source>
</evidence>
<organism evidence="1 2">
    <name type="scientific">Mya arenaria</name>
    <name type="common">Soft-shell clam</name>
    <dbReference type="NCBI Taxonomy" id="6604"/>
    <lineage>
        <taxon>Eukaryota</taxon>
        <taxon>Metazoa</taxon>
        <taxon>Spiralia</taxon>
        <taxon>Lophotrochozoa</taxon>
        <taxon>Mollusca</taxon>
        <taxon>Bivalvia</taxon>
        <taxon>Autobranchia</taxon>
        <taxon>Heteroconchia</taxon>
        <taxon>Euheterodonta</taxon>
        <taxon>Imparidentia</taxon>
        <taxon>Neoheterodontei</taxon>
        <taxon>Myida</taxon>
        <taxon>Myoidea</taxon>
        <taxon>Myidae</taxon>
        <taxon>Mya</taxon>
    </lineage>
</organism>
<sequence>MNTCPVYQSVGSNDSPTFKCADYKTIRCKNAKQPIYDTHKKHRLQSIPRGECSGILYKTNDAVTIKISRNISKKNIRKRVQTIKTIQYILGKVQSFDGIYMKGDGMYLIFNPSKNYQKEAQAYSNVSLKTACRFYSDLSLFVPSGSVTSVCIRNETSFFLFERLDDYLNASKDNKKFFRERDISVPVTDIQSFLDQIAVCRQTFVSEANIVSLVRDQRTENVSIDRTRMPNSHKRRTRNSIVAPVQREIHNNPVTRTHEETGVNQTHGDHQSFQNRFLTGPSEEDIIRYTPNLYRALSDTTIDGGTNSFMNFNSSHSNETSIAAEHVQRSVIAQASPDDNEVIFQPSYSVSSTNQSLLTEQISRHTTNLDEQQQGMLDRHIPDRLPQFTPRQRARYPAYVDKSTRQRSFASWRRQLPTPTALTGAGFFFTGKDDLVRCYECGIGLKDFSDGDDPLREHTRNAPKCRFIVDYFGSQSNIDAYN</sequence>
<gene>
    <name evidence="1" type="ORF">MAR_019058</name>
</gene>
<dbReference type="InterPro" id="IPR001370">
    <property type="entry name" value="BIR_rpt"/>
</dbReference>